<dbReference type="Gene3D" id="3.40.50.300">
    <property type="entry name" value="P-loop containing nucleotide triphosphate hydrolases"/>
    <property type="match status" value="1"/>
</dbReference>
<reference evidence="3" key="1">
    <citation type="journal article" date="2019" name="Int. J. Syst. Evol. Microbiol.">
        <title>The Global Catalogue of Microorganisms (GCM) 10K type strain sequencing project: providing services to taxonomists for standard genome sequencing and annotation.</title>
        <authorList>
            <consortium name="The Broad Institute Genomics Platform"/>
            <consortium name="The Broad Institute Genome Sequencing Center for Infectious Disease"/>
            <person name="Wu L."/>
            <person name="Ma J."/>
        </authorList>
    </citation>
    <scope>NUCLEOTIDE SEQUENCE [LARGE SCALE GENOMIC DNA]</scope>
    <source>
        <strain evidence="3">JCM 18204</strain>
    </source>
</reference>
<protein>
    <submittedName>
        <fullName evidence="2">Sulfotransferase</fullName>
    </submittedName>
</protein>
<dbReference type="InterPro" id="IPR027417">
    <property type="entry name" value="P-loop_NTPase"/>
</dbReference>
<evidence type="ECO:0000313" key="3">
    <source>
        <dbReference type="Proteomes" id="UP001499959"/>
    </source>
</evidence>
<gene>
    <name evidence="2" type="ORF">GCM10023307_11740</name>
</gene>
<dbReference type="EMBL" id="BAABJE010000002">
    <property type="protein sequence ID" value="GAA4788235.1"/>
    <property type="molecule type" value="Genomic_DNA"/>
</dbReference>
<sequence length="558" mass="61242">MPHESSLPASRERSSAGLFVLGMHRSGTSATAGALQRLGFDLGETLIEAAPDNPKGYFEHAAAVAANEALLDALDRSWDDVRALPGDWTRSDVARAVVPAIAAVFDGFDGRSRWALKDPRLCRTLPLWLEAAAGRGLETHCLLVLRHPVEVAASLRARDGMGEETAAMLWLRHVLESLRASAARPRTLLTYDALMRDPQAALGAACARLGFEIGDADVRAFVDARDRHHRVEAAGSDALPASPFMRLAIAAYRAAVDAGDASTAIEKIEDEFERLAARDATWIETLGSAMRIADVRRRGLQARALDAHARADALQTLFDEVSAQSLQRLEALQAHDRRLADTQAALEAAEALSIERMALLGEQDLRLGRTQAALETVEAQSLQRMAEAQALRGQLDATESALALAERLSLERQGELQTLHARLMETDTALAAVEALSRERLAEIERREAEKVALEALSLERLAEMQRLHAQSERAQATLTEVERQSRDCLAEIETLRAALASRDTEIGTLRAALASREAEIVDLRKHEAELQALRQSRLFRVRRALRQWLGLDRQART</sequence>
<dbReference type="InterPro" id="IPR014556">
    <property type="entry name" value="UCP029407"/>
</dbReference>
<dbReference type="RefSeq" id="WP_345302368.1">
    <property type="nucleotide sequence ID" value="NZ_BAABJE010000002.1"/>
</dbReference>
<keyword evidence="1" id="KW-0175">Coiled coil</keyword>
<evidence type="ECO:0000313" key="2">
    <source>
        <dbReference type="EMBL" id="GAA4788235.1"/>
    </source>
</evidence>
<proteinExistence type="predicted"/>
<accession>A0ABP9AZM9</accession>
<name>A0ABP9AZM9_9GAMM</name>
<comment type="caution">
    <text evidence="2">The sequence shown here is derived from an EMBL/GenBank/DDBJ whole genome shotgun (WGS) entry which is preliminary data.</text>
</comment>
<organism evidence="2 3">
    <name type="scientific">Lysobacter hankyongensis</name>
    <dbReference type="NCBI Taxonomy" id="1176535"/>
    <lineage>
        <taxon>Bacteria</taxon>
        <taxon>Pseudomonadati</taxon>
        <taxon>Pseudomonadota</taxon>
        <taxon>Gammaproteobacteria</taxon>
        <taxon>Lysobacterales</taxon>
        <taxon>Lysobacteraceae</taxon>
        <taxon>Lysobacter</taxon>
    </lineage>
</organism>
<dbReference type="SUPFAM" id="SSF52540">
    <property type="entry name" value="P-loop containing nucleoside triphosphate hydrolases"/>
    <property type="match status" value="1"/>
</dbReference>
<dbReference type="Proteomes" id="UP001499959">
    <property type="component" value="Unassembled WGS sequence"/>
</dbReference>
<feature type="coiled-coil region" evidence="1">
    <location>
        <begin position="465"/>
        <end position="537"/>
    </location>
</feature>
<dbReference type="PIRSF" id="PIRSF029407">
    <property type="entry name" value="UCP029407"/>
    <property type="match status" value="1"/>
</dbReference>
<keyword evidence="3" id="KW-1185">Reference proteome</keyword>
<evidence type="ECO:0000256" key="1">
    <source>
        <dbReference type="SAM" id="Coils"/>
    </source>
</evidence>